<dbReference type="OrthoDB" id="1936594at2759"/>
<comment type="caution">
    <text evidence="12">The sequence shown here is derived from an EMBL/GenBank/DDBJ whole genome shotgun (WGS) entry which is preliminary data.</text>
</comment>
<evidence type="ECO:0000313" key="12">
    <source>
        <dbReference type="EMBL" id="CAF4242486.1"/>
    </source>
</evidence>
<evidence type="ECO:0000256" key="4">
    <source>
        <dbReference type="PROSITE-ProRule" id="PRU00339"/>
    </source>
</evidence>
<dbReference type="Proteomes" id="UP000663869">
    <property type="component" value="Unassembled WGS sequence"/>
</dbReference>
<dbReference type="EMBL" id="CAJOBS010000056">
    <property type="protein sequence ID" value="CAF4481693.1"/>
    <property type="molecule type" value="Genomic_DNA"/>
</dbReference>
<evidence type="ECO:0000313" key="15">
    <source>
        <dbReference type="Proteomes" id="UP000663862"/>
    </source>
</evidence>
<dbReference type="EMBL" id="CAJNYU010002272">
    <property type="protein sequence ID" value="CAF3527723.1"/>
    <property type="molecule type" value="Genomic_DNA"/>
</dbReference>
<evidence type="ECO:0000313" key="8">
    <source>
        <dbReference type="EMBL" id="CAF3527723.1"/>
    </source>
</evidence>
<comment type="similarity">
    <text evidence="3">Belongs to the TTC27 family.</text>
</comment>
<organism evidence="12 15">
    <name type="scientific">Rotaria socialis</name>
    <dbReference type="NCBI Taxonomy" id="392032"/>
    <lineage>
        <taxon>Eukaryota</taxon>
        <taxon>Metazoa</taxon>
        <taxon>Spiralia</taxon>
        <taxon>Gnathifera</taxon>
        <taxon>Rotifera</taxon>
        <taxon>Eurotatoria</taxon>
        <taxon>Bdelloidea</taxon>
        <taxon>Philodinida</taxon>
        <taxon>Philodinidae</taxon>
        <taxon>Rotaria</taxon>
    </lineage>
</organism>
<dbReference type="Proteomes" id="UP000663873">
    <property type="component" value="Unassembled WGS sequence"/>
</dbReference>
<evidence type="ECO:0000256" key="1">
    <source>
        <dbReference type="ARBA" id="ARBA00022737"/>
    </source>
</evidence>
<dbReference type="Gene3D" id="1.25.40.10">
    <property type="entry name" value="Tetratricopeptide repeat domain"/>
    <property type="match status" value="1"/>
</dbReference>
<accession>A0A820E6S7</accession>
<dbReference type="Pfam" id="PF07719">
    <property type="entry name" value="TPR_2"/>
    <property type="match status" value="1"/>
</dbReference>
<keyword evidence="2 4" id="KW-0802">TPR repeat</keyword>
<evidence type="ECO:0000313" key="9">
    <source>
        <dbReference type="EMBL" id="CAF3594619.1"/>
    </source>
</evidence>
<dbReference type="Proteomes" id="UP000663872">
    <property type="component" value="Unassembled WGS sequence"/>
</dbReference>
<dbReference type="Proteomes" id="UP000663851">
    <property type="component" value="Unassembled WGS sequence"/>
</dbReference>
<dbReference type="Proteomes" id="UP000663825">
    <property type="component" value="Unassembled WGS sequence"/>
</dbReference>
<dbReference type="InterPro" id="IPR011990">
    <property type="entry name" value="TPR-like_helical_dom_sf"/>
</dbReference>
<dbReference type="SUPFAM" id="SSF48452">
    <property type="entry name" value="TPR-like"/>
    <property type="match status" value="1"/>
</dbReference>
<dbReference type="Proteomes" id="UP000663833">
    <property type="component" value="Unassembled WGS sequence"/>
</dbReference>
<dbReference type="Proteomes" id="UP000663865">
    <property type="component" value="Unassembled WGS sequence"/>
</dbReference>
<gene>
    <name evidence="8" type="ORF">FME351_LOCUS18311</name>
    <name evidence="9" type="ORF">GRG538_LOCUS22375</name>
    <name evidence="10" type="ORF">HFQ381_LOCUS2496</name>
    <name evidence="7" type="ORF">KIK155_LOCUS16931</name>
    <name evidence="6" type="ORF">LUA448_LOCUS14717</name>
    <name evidence="14" type="ORF">QYT958_LOCUS16264</name>
    <name evidence="5" type="ORF">TIS948_LOCUS9736</name>
    <name evidence="13" type="ORF">TOA249_LOCUS1859</name>
    <name evidence="12" type="ORF">TSG867_LOCUS2565</name>
    <name evidence="11" type="ORF">UJA718_LOCUS4924</name>
</gene>
<dbReference type="EMBL" id="CAJOBQ010000069">
    <property type="protein sequence ID" value="CAF4242486.1"/>
    <property type="molecule type" value="Genomic_DNA"/>
</dbReference>
<evidence type="ECO:0000313" key="11">
    <source>
        <dbReference type="EMBL" id="CAF4174721.1"/>
    </source>
</evidence>
<evidence type="ECO:0000256" key="3">
    <source>
        <dbReference type="ARBA" id="ARBA00024020"/>
    </source>
</evidence>
<evidence type="ECO:0000313" key="10">
    <source>
        <dbReference type="EMBL" id="CAF4123015.1"/>
    </source>
</evidence>
<feature type="repeat" description="TPR" evidence="4">
    <location>
        <begin position="508"/>
        <end position="541"/>
    </location>
</feature>
<dbReference type="PANTHER" id="PTHR16193:SF0">
    <property type="entry name" value="TETRATRICOPEPTIDE REPEAT PROTEIN 27"/>
    <property type="match status" value="1"/>
</dbReference>
<evidence type="ECO:0000313" key="7">
    <source>
        <dbReference type="EMBL" id="CAF3521145.1"/>
    </source>
</evidence>
<dbReference type="EMBL" id="CAJNXB010001258">
    <property type="protein sequence ID" value="CAF3151476.1"/>
    <property type="molecule type" value="Genomic_DNA"/>
</dbReference>
<dbReference type="AlphaFoldDB" id="A0A820E6S7"/>
<dbReference type="InterPro" id="IPR044244">
    <property type="entry name" value="TTC27/Emw1"/>
</dbReference>
<evidence type="ECO:0000313" key="13">
    <source>
        <dbReference type="EMBL" id="CAF4481693.1"/>
    </source>
</evidence>
<keyword evidence="16" id="KW-1185">Reference proteome</keyword>
<dbReference type="EMBL" id="CAJOBR010002336">
    <property type="protein sequence ID" value="CAF4674684.1"/>
    <property type="molecule type" value="Genomic_DNA"/>
</dbReference>
<dbReference type="Pfam" id="PF13181">
    <property type="entry name" value="TPR_8"/>
    <property type="match status" value="1"/>
</dbReference>
<dbReference type="InterPro" id="IPR013105">
    <property type="entry name" value="TPR_2"/>
</dbReference>
<evidence type="ECO:0000313" key="5">
    <source>
        <dbReference type="EMBL" id="CAF3151476.1"/>
    </source>
</evidence>
<dbReference type="PANTHER" id="PTHR16193">
    <property type="entry name" value="TETRATRICOPEPTIDE REPEAT PROTEIN 27"/>
    <property type="match status" value="1"/>
</dbReference>
<dbReference type="EMBL" id="CAJNYV010002985">
    <property type="protein sequence ID" value="CAF3521145.1"/>
    <property type="molecule type" value="Genomic_DNA"/>
</dbReference>
<keyword evidence="1" id="KW-0677">Repeat</keyword>
<proteinExistence type="inferred from homology"/>
<evidence type="ECO:0000313" key="6">
    <source>
        <dbReference type="EMBL" id="CAF3369648.1"/>
    </source>
</evidence>
<reference evidence="12" key="1">
    <citation type="submission" date="2021-02" db="EMBL/GenBank/DDBJ databases">
        <authorList>
            <person name="Nowell W R."/>
        </authorList>
    </citation>
    <scope>NUCLEOTIDE SEQUENCE</scope>
</reference>
<dbReference type="EMBL" id="CAJNYT010003707">
    <property type="protein sequence ID" value="CAF3594619.1"/>
    <property type="molecule type" value="Genomic_DNA"/>
</dbReference>
<dbReference type="Proteomes" id="UP000663848">
    <property type="component" value="Unassembled WGS sequence"/>
</dbReference>
<dbReference type="EMBL" id="CAJOBP010000411">
    <property type="protein sequence ID" value="CAF4174721.1"/>
    <property type="molecule type" value="Genomic_DNA"/>
</dbReference>
<dbReference type="Proteomes" id="UP000663862">
    <property type="component" value="Unassembled WGS sequence"/>
</dbReference>
<dbReference type="EMBL" id="CAJOBO010000082">
    <property type="protein sequence ID" value="CAF4123015.1"/>
    <property type="molecule type" value="Genomic_DNA"/>
</dbReference>
<protein>
    <recommendedName>
        <fullName evidence="17">Tetratricopeptide repeat protein 27</fullName>
    </recommendedName>
</protein>
<evidence type="ECO:0000313" key="16">
    <source>
        <dbReference type="Proteomes" id="UP000663873"/>
    </source>
</evidence>
<dbReference type="PROSITE" id="PS50005">
    <property type="entry name" value="TPR"/>
    <property type="match status" value="1"/>
</dbReference>
<dbReference type="SMART" id="SM00028">
    <property type="entry name" value="TPR"/>
    <property type="match status" value="3"/>
</dbReference>
<name>A0A820E6S7_9BILA</name>
<evidence type="ECO:0008006" key="17">
    <source>
        <dbReference type="Google" id="ProtNLM"/>
    </source>
</evidence>
<dbReference type="InterPro" id="IPR019734">
    <property type="entry name" value="TPR_rpt"/>
</dbReference>
<sequence>MKISQQIWNDLLTTPSIPTVTQVKYIDNEWLNELIHFILNGSYDKVFIENPNLRDFINKNHDDSQWIEIMDKLNHDEELADLLHIIIGIAYLQLFIINNFLGPKCELDNLEIPIPQSTINEQLTCDGEMPVATIEHLDYLYQATKIFNISQNQTNKNWTWYWWTMRTLFTHQKMLDEHSMTLYNNIQTCIDKLFICQPDMNKTQQTLFSIEIAYIFVYYYNWKQAEVAKNQAIQISGLEINLTGQLGKRTRYQINDTSQLLLDITRNKTDETLTNNNNNNSTATEENLILPKNMALNDDVVLNQIQFKNETDNQNLTIQLNIVEQLTLLFVIYDRQINNPRHEITTEEQLAFLTYILARPLNWCIQTCSLILRCQHETENKRKIERTLLQLQELIDQFDYKNPSSSFRLEYFHSTPVYPTWKLKSYIAHVYVKLGLVNNALDLYLYLKKWSDVIACYQILKKLSLAEHVIREQLKIKETPELFCSLGEVTDELEYFERAWIISKERNGRAQRLMGKYYFNRGNYEKACEHLLKAVEINSLQHDTWFWLGTASFRTEKWELGVRAYSRCTNIETDNFEAWNNLAACHIKLKQKDKAHKVFLEAIKCNYDNWKVWENFLWTSADCGEIEDVMQAYHRLIDLKTKYVDKEVLQRLVNLLSENEQNEIWLKIYQKSLELFGRLTAQVTNDADVWELYSDLCELKKDDTSIDWHMKILQQLQRAHRCAINQTSSWENEIETIRSVLILSNKLAAKTIEKLGEHVENENFKQSCHSIRLTLNSVMTRLKQKYDSSLMTTDEKIMNDMQELEKSILQLTDMLRKS</sequence>
<evidence type="ECO:0000256" key="2">
    <source>
        <dbReference type="ARBA" id="ARBA00022803"/>
    </source>
</evidence>
<dbReference type="Proteomes" id="UP000663838">
    <property type="component" value="Unassembled WGS sequence"/>
</dbReference>
<evidence type="ECO:0000313" key="14">
    <source>
        <dbReference type="EMBL" id="CAF4674684.1"/>
    </source>
</evidence>
<dbReference type="EMBL" id="CAJNYD010001861">
    <property type="protein sequence ID" value="CAF3369648.1"/>
    <property type="molecule type" value="Genomic_DNA"/>
</dbReference>